<dbReference type="AlphaFoldDB" id="A0A2V1ITR5"/>
<reference evidence="2" key="1">
    <citation type="submission" date="2018-02" db="EMBL/GenBank/DDBJ databases">
        <authorList>
            <person name="Clavel T."/>
            <person name="Strowig T."/>
        </authorList>
    </citation>
    <scope>NUCLEOTIDE SEQUENCE [LARGE SCALE GENOMIC DNA]</scope>
    <source>
        <strain evidence="2">DSM 100764</strain>
    </source>
</reference>
<organism evidence="1 2">
    <name type="scientific">Paramuribaculum intestinale</name>
    <dbReference type="NCBI Taxonomy" id="2094151"/>
    <lineage>
        <taxon>Bacteria</taxon>
        <taxon>Pseudomonadati</taxon>
        <taxon>Bacteroidota</taxon>
        <taxon>Bacteroidia</taxon>
        <taxon>Bacteroidales</taxon>
        <taxon>Muribaculaceae</taxon>
        <taxon>Paramuribaculum</taxon>
    </lineage>
</organism>
<dbReference type="InterPro" id="IPR008928">
    <property type="entry name" value="6-hairpin_glycosidase_sf"/>
</dbReference>
<dbReference type="GO" id="GO:0005975">
    <property type="term" value="P:carbohydrate metabolic process"/>
    <property type="evidence" value="ECO:0007669"/>
    <property type="project" value="InterPro"/>
</dbReference>
<evidence type="ECO:0000313" key="1">
    <source>
        <dbReference type="EMBL" id="PWB08053.1"/>
    </source>
</evidence>
<protein>
    <recommendedName>
        <fullName evidence="3">Alpha-L-rhamnosidase six-hairpin glycosidase domain-containing protein</fullName>
    </recommendedName>
</protein>
<dbReference type="EMBL" id="PUBV01000008">
    <property type="protein sequence ID" value="PWB08053.1"/>
    <property type="molecule type" value="Genomic_DNA"/>
</dbReference>
<sequence length="685" mass="72696">MAVGACTDRHEHISAVYESDGCLVSLTGITKADGSVWMPDDSLAAASPLASPSPLIDAVFADGISRFGMMLASDSSCGGLEADMAVAVGGSLLDPDGAVAMLRRQACQTDFGGWPISEGALLWIPAAWSAFCATSDTVWLREAYGVAQDIIARSLEVGWDSSLGLLRGSMPAWSGEQQLPYPRWADAVRRFESVSLTANVALAEAIAALERMRAVADAGGECPAVGASYVRRRVNSLLWDPSRGRYSAYLYGGRLMDMQAPVTDNIGQAMAMIWGVASEPMVSSVLSRTGYIRGMVPDLYPLMAGMKVEAALTGAPMMQTLWAMAAVMDSREESLLAAIASLCRLHASEPESGASSWLALLVMRVVFGIGLQPATIGFHPSVPQCLGGGLSLNGLRYGDAVVDVAIKGFGNRVARFEIDGVPSVTYNIADSLSGYHKVEILMANNTMTEVGVKDVGLQWCPPTPEVVWRSMSSGRIADYSVSLDYYMVVNGLRDVRLTSPEVSVSGLVSTSVAAVVGVADDGLSGFCSMPRFCVPRGAVSRYEVEECNRSGTDLVRDRRTSRRYVESGRGGLADIKVTATESDEVDCLIDICYANGNGSAGLPSATALRRVTVNGEDVGMVVMPPRGGGWWLSTGYSSSVRARLRKGSNDIVLSVVDNLGGSSAADLVLVDNVRVIRLTDELLQQ</sequence>
<name>A0A2V1ITR5_9BACT</name>
<evidence type="ECO:0008006" key="3">
    <source>
        <dbReference type="Google" id="ProtNLM"/>
    </source>
</evidence>
<dbReference type="Gene3D" id="2.60.120.260">
    <property type="entry name" value="Galactose-binding domain-like"/>
    <property type="match status" value="1"/>
</dbReference>
<dbReference type="Gene3D" id="1.50.10.10">
    <property type="match status" value="1"/>
</dbReference>
<gene>
    <name evidence="1" type="ORF">C5O25_05510</name>
</gene>
<dbReference type="SUPFAM" id="SSF48208">
    <property type="entry name" value="Six-hairpin glycosidases"/>
    <property type="match status" value="1"/>
</dbReference>
<dbReference type="InterPro" id="IPR012341">
    <property type="entry name" value="6hp_glycosidase-like_sf"/>
</dbReference>
<evidence type="ECO:0000313" key="2">
    <source>
        <dbReference type="Proteomes" id="UP000244925"/>
    </source>
</evidence>
<proteinExistence type="predicted"/>
<dbReference type="Proteomes" id="UP000244925">
    <property type="component" value="Unassembled WGS sequence"/>
</dbReference>
<keyword evidence="2" id="KW-1185">Reference proteome</keyword>
<accession>A0A2V1ITR5</accession>
<comment type="caution">
    <text evidence="1">The sequence shown here is derived from an EMBL/GenBank/DDBJ whole genome shotgun (WGS) entry which is preliminary data.</text>
</comment>